<dbReference type="GO" id="GO:0005759">
    <property type="term" value="C:mitochondrial matrix"/>
    <property type="evidence" value="ECO:0007669"/>
    <property type="project" value="TreeGrafter"/>
</dbReference>
<dbReference type="InterPro" id="IPR046336">
    <property type="entry name" value="Lon_prtase_N_sf"/>
</dbReference>
<dbReference type="SMART" id="SM00382">
    <property type="entry name" value="AAA"/>
    <property type="match status" value="1"/>
</dbReference>
<feature type="compositionally biased region" description="Low complexity" evidence="15">
    <location>
        <begin position="108"/>
        <end position="118"/>
    </location>
</feature>
<organism evidence="19">
    <name type="scientific">Aureococcus anophagefferens</name>
    <name type="common">Harmful bloom alga</name>
    <dbReference type="NCBI Taxonomy" id="44056"/>
    <lineage>
        <taxon>Eukaryota</taxon>
        <taxon>Sar</taxon>
        <taxon>Stramenopiles</taxon>
        <taxon>Ochrophyta</taxon>
        <taxon>Pelagophyceae</taxon>
        <taxon>Pelagomonadales</taxon>
        <taxon>Pelagomonadaceae</taxon>
        <taxon>Aureococcus</taxon>
    </lineage>
</organism>
<dbReference type="FunFam" id="3.40.50.300:FF:000021">
    <property type="entry name" value="Lon protease homolog"/>
    <property type="match status" value="1"/>
</dbReference>
<dbReference type="GO" id="GO:0051131">
    <property type="term" value="P:chaperone-mediated protein complex assembly"/>
    <property type="evidence" value="ECO:0007669"/>
    <property type="project" value="TreeGrafter"/>
</dbReference>
<dbReference type="GeneID" id="20221780"/>
<sequence>MAARAMLATTRAFATQRPLLAARAAAATRLGATKQRTLPYVATRSLFGFGGGAGGDDEDPESKKARRDVARAVVDAEALASSDGDGAVGSNGGGDGVLVGGGGGGDDGSSPASVGVGDDAPRPERVVALGLSRRPLFPGMVHSLSMSRAAAEALTAERDAGRPYVGLFLRRDSSGEDEGGRPAELLAELGDDRPLDALVHATGAFAQIHNVADTPDGNAQALVLVHRRVDAERVVDGGPPPTLAVAHWDREARGDLVKALSNEIVAAIRELVQMNPLYREHMQYFTQRVDIGDPFKLADFAASLATAPGDELQTCLEERDVVARLRASLELVSKERELSRLQQEISSQVEKKLSGQQRTFLLNEQLKTIKKELGVETDDKDALVAKYRRRAAPEAKWAGGVIPALARHAIEEELAKLAVLEKNSAEFNVTRSYLDWLTALPWGAASDEAFDVAAAKSALDAGHYGMDDVKERILELVAVGSLVGGVRGKILCLVGPPGTGKTSIGESVAAALGREFYRFSVGGLGDVAEIKGHRRTYVGAMPGKPIQCLKQTRAMNPVILIDEVDKLGRGGGSGGGDPASALLELLDPSQNATFLDHYLDVPVDLSRCLFVCTANDESTIPGPLLDRMEVVRLAGYDLRDKLAIARDHLVPRALKEAGLDGDLEIEDRPRFTDAALEALAKGHAREAGVRNLQKLVEKVARKLALRVVRDGDAAAEATRPEGDTGGGYVVDEANLDDFVGPPRFSKDRLYDGSVDTPPGVVAGLAWTSMGGATLYVEATKLGGLSAEEGKPLPAPRLTTTGQLGGVMEESSRVALNYVRGRLFREDSGATLDGSDLHVHFPDGATPKDGPSAGVTLATALLSLASGIPARQDLAMTGEISLTGKVLPVGGIKEKVIAARRANIPAVILPAENRKDFDELPDYLKDGMEAHFATTYDDVFDLAFKTEG</sequence>
<comment type="similarity">
    <text evidence="8 11 12">Belongs to the peptidase S16 family.</text>
</comment>
<dbReference type="InterPro" id="IPR003111">
    <property type="entry name" value="Lon_prtase_N"/>
</dbReference>
<dbReference type="GO" id="GO:0004176">
    <property type="term" value="F:ATP-dependent peptidase activity"/>
    <property type="evidence" value="ECO:0007669"/>
    <property type="project" value="UniProtKB-UniRule"/>
</dbReference>
<keyword evidence="14" id="KW-0175">Coiled coil</keyword>
<dbReference type="PIRSF" id="PIRSF001174">
    <property type="entry name" value="Lon_proteas"/>
    <property type="match status" value="1"/>
</dbReference>
<dbReference type="GO" id="GO:0005524">
    <property type="term" value="F:ATP binding"/>
    <property type="evidence" value="ECO:0007669"/>
    <property type="project" value="UniProtKB-KW"/>
</dbReference>
<protein>
    <recommendedName>
        <fullName evidence="8 13">Lon protease homolog</fullName>
        <ecNumber evidence="8 13">3.4.21.-</ecNumber>
    </recommendedName>
</protein>
<keyword evidence="2 8" id="KW-0645">Protease</keyword>
<dbReference type="KEGG" id="aaf:AURANDRAFT_37292"/>
<dbReference type="InterPro" id="IPR015947">
    <property type="entry name" value="PUA-like_sf"/>
</dbReference>
<accession>F0Y6F4</accession>
<evidence type="ECO:0000256" key="8">
    <source>
        <dbReference type="PIRNR" id="PIRNR001174"/>
    </source>
</evidence>
<dbReference type="PANTHER" id="PTHR43718">
    <property type="entry name" value="LON PROTEASE"/>
    <property type="match status" value="1"/>
</dbReference>
<dbReference type="InterPro" id="IPR020568">
    <property type="entry name" value="Ribosomal_Su5_D2-typ_SF"/>
</dbReference>
<dbReference type="FunCoup" id="F0Y6F4">
    <property type="interactions" value="127"/>
</dbReference>
<dbReference type="Gene3D" id="1.10.8.60">
    <property type="match status" value="1"/>
</dbReference>
<feature type="active site" evidence="9 11">
    <location>
        <position position="851"/>
    </location>
</feature>
<dbReference type="SUPFAM" id="SSF54211">
    <property type="entry name" value="Ribosomal protein S5 domain 2-like"/>
    <property type="match status" value="1"/>
</dbReference>
<dbReference type="RefSeq" id="XP_009036322.1">
    <property type="nucleotide sequence ID" value="XM_009038074.1"/>
</dbReference>
<dbReference type="Pfam" id="PF00004">
    <property type="entry name" value="AAA"/>
    <property type="match status" value="1"/>
</dbReference>
<name>F0Y6F4_AURAN</name>
<keyword evidence="4 8" id="KW-0378">Hydrolase</keyword>
<evidence type="ECO:0000313" key="18">
    <source>
        <dbReference type="EMBL" id="EGB09215.1"/>
    </source>
</evidence>
<dbReference type="InterPro" id="IPR027417">
    <property type="entry name" value="P-loop_NTPase"/>
</dbReference>
<evidence type="ECO:0000256" key="11">
    <source>
        <dbReference type="PROSITE-ProRule" id="PRU01122"/>
    </source>
</evidence>
<evidence type="ECO:0000256" key="15">
    <source>
        <dbReference type="SAM" id="MobiDB-lite"/>
    </source>
</evidence>
<dbReference type="GO" id="GO:0016887">
    <property type="term" value="F:ATP hydrolysis activity"/>
    <property type="evidence" value="ECO:0007669"/>
    <property type="project" value="InterPro"/>
</dbReference>
<keyword evidence="19" id="KW-1185">Reference proteome</keyword>
<dbReference type="PROSITE" id="PS51787">
    <property type="entry name" value="LON_N"/>
    <property type="match status" value="1"/>
</dbReference>
<dbReference type="Gene3D" id="3.30.230.10">
    <property type="match status" value="1"/>
</dbReference>
<evidence type="ECO:0000259" key="16">
    <source>
        <dbReference type="PROSITE" id="PS51786"/>
    </source>
</evidence>
<dbReference type="InterPro" id="IPR008269">
    <property type="entry name" value="Lon_proteolytic"/>
</dbReference>
<feature type="coiled-coil region" evidence="14">
    <location>
        <begin position="324"/>
        <end position="351"/>
    </location>
</feature>
<dbReference type="SMART" id="SM00464">
    <property type="entry name" value="LON"/>
    <property type="match status" value="1"/>
</dbReference>
<dbReference type="EMBL" id="GL833126">
    <property type="protein sequence ID" value="EGB09215.1"/>
    <property type="molecule type" value="Genomic_DNA"/>
</dbReference>
<keyword evidence="3 8" id="KW-0547">Nucleotide-binding</keyword>
<dbReference type="Pfam" id="PF02190">
    <property type="entry name" value="LON_substr_bdg"/>
    <property type="match status" value="1"/>
</dbReference>
<dbReference type="GO" id="GO:0007005">
    <property type="term" value="P:mitochondrion organization"/>
    <property type="evidence" value="ECO:0007669"/>
    <property type="project" value="TreeGrafter"/>
</dbReference>
<feature type="domain" description="Lon proteolytic" evidence="16">
    <location>
        <begin position="755"/>
        <end position="945"/>
    </location>
</feature>
<dbReference type="InterPro" id="IPR054594">
    <property type="entry name" value="Lon_lid"/>
</dbReference>
<dbReference type="GO" id="GO:0006515">
    <property type="term" value="P:protein quality control for misfolded or incompletely synthesized proteins"/>
    <property type="evidence" value="ECO:0007669"/>
    <property type="project" value="TreeGrafter"/>
</dbReference>
<dbReference type="NCBIfam" id="TIGR00763">
    <property type="entry name" value="lon"/>
    <property type="match status" value="1"/>
</dbReference>
<dbReference type="EC" id="3.4.21.-" evidence="8 13"/>
<proteinExistence type="inferred from homology"/>
<dbReference type="InterPro" id="IPR008268">
    <property type="entry name" value="Peptidase_S16_AS"/>
</dbReference>
<dbReference type="InParanoid" id="F0Y6F4"/>
<dbReference type="InterPro" id="IPR004815">
    <property type="entry name" value="Lon_bac/euk-typ"/>
</dbReference>
<dbReference type="PROSITE" id="PS01046">
    <property type="entry name" value="LON_SER"/>
    <property type="match status" value="1"/>
</dbReference>
<evidence type="ECO:0000256" key="5">
    <source>
        <dbReference type="ARBA" id="ARBA00022825"/>
    </source>
</evidence>
<feature type="compositionally biased region" description="Gly residues" evidence="15">
    <location>
        <begin position="86"/>
        <end position="107"/>
    </location>
</feature>
<evidence type="ECO:0000256" key="12">
    <source>
        <dbReference type="RuleBase" id="RU000591"/>
    </source>
</evidence>
<dbReference type="PRINTS" id="PR00830">
    <property type="entry name" value="ENDOLAPTASE"/>
</dbReference>
<evidence type="ECO:0000259" key="17">
    <source>
        <dbReference type="PROSITE" id="PS51787"/>
    </source>
</evidence>
<dbReference type="eggNOG" id="KOG2004">
    <property type="taxonomic scope" value="Eukaryota"/>
</dbReference>
<dbReference type="InterPro" id="IPR027065">
    <property type="entry name" value="Lon_Prtase"/>
</dbReference>
<feature type="binding site" evidence="10">
    <location>
        <begin position="495"/>
        <end position="502"/>
    </location>
    <ligand>
        <name>ATP</name>
        <dbReference type="ChEBI" id="CHEBI:30616"/>
    </ligand>
</feature>
<dbReference type="PROSITE" id="PS51786">
    <property type="entry name" value="LON_PROTEOLYTIC"/>
    <property type="match status" value="1"/>
</dbReference>
<evidence type="ECO:0000256" key="4">
    <source>
        <dbReference type="ARBA" id="ARBA00022801"/>
    </source>
</evidence>
<dbReference type="OMA" id="WLTNIPW"/>
<evidence type="ECO:0000256" key="6">
    <source>
        <dbReference type="ARBA" id="ARBA00022840"/>
    </source>
</evidence>
<dbReference type="InterPro" id="IPR014721">
    <property type="entry name" value="Ribsml_uS5_D2-typ_fold_subgr"/>
</dbReference>
<comment type="catalytic activity">
    <reaction evidence="7">
        <text>Hydrolysis of proteins in presence of ATP.</text>
        <dbReference type="EC" id="3.4.21.53"/>
    </reaction>
</comment>
<feature type="domain" description="Lon N-terminal" evidence="17">
    <location>
        <begin position="126"/>
        <end position="336"/>
    </location>
</feature>
<dbReference type="GO" id="GO:0009536">
    <property type="term" value="C:plastid"/>
    <property type="evidence" value="ECO:0007669"/>
    <property type="project" value="UniProtKB-SubCell"/>
</dbReference>
<evidence type="ECO:0000256" key="9">
    <source>
        <dbReference type="PIRSR" id="PIRSR001174-1"/>
    </source>
</evidence>
<evidence type="ECO:0000256" key="2">
    <source>
        <dbReference type="ARBA" id="ARBA00022670"/>
    </source>
</evidence>
<feature type="region of interest" description="Disordered" evidence="15">
    <location>
        <begin position="81"/>
        <end position="121"/>
    </location>
</feature>
<keyword evidence="5 8" id="KW-0720">Serine protease</keyword>
<dbReference type="Gene3D" id="1.20.58.1480">
    <property type="match status" value="1"/>
</dbReference>
<dbReference type="FunFam" id="1.20.5.5270:FF:000001">
    <property type="entry name" value="Lon protease homolog, mitochondrial"/>
    <property type="match status" value="1"/>
</dbReference>
<dbReference type="PANTHER" id="PTHR43718:SF2">
    <property type="entry name" value="LON PROTEASE HOMOLOG, MITOCHONDRIAL"/>
    <property type="match status" value="1"/>
</dbReference>
<comment type="subcellular location">
    <subcellularLocation>
        <location evidence="1">Plastid</location>
    </subcellularLocation>
</comment>
<evidence type="ECO:0000256" key="7">
    <source>
        <dbReference type="ARBA" id="ARBA00050665"/>
    </source>
</evidence>
<dbReference type="InterPro" id="IPR003959">
    <property type="entry name" value="ATPase_AAA_core"/>
</dbReference>
<dbReference type="Proteomes" id="UP000002729">
    <property type="component" value="Unassembled WGS sequence"/>
</dbReference>
<feature type="active site" evidence="9 11">
    <location>
        <position position="894"/>
    </location>
</feature>
<evidence type="ECO:0000256" key="3">
    <source>
        <dbReference type="ARBA" id="ARBA00022741"/>
    </source>
</evidence>
<dbReference type="AlphaFoldDB" id="F0Y6F4"/>
<dbReference type="SUPFAM" id="SSF52540">
    <property type="entry name" value="P-loop containing nucleoside triphosphate hydrolases"/>
    <property type="match status" value="1"/>
</dbReference>
<reference evidence="18 19" key="1">
    <citation type="journal article" date="2011" name="Proc. Natl. Acad. Sci. U.S.A.">
        <title>Niche of harmful alga Aureococcus anophagefferens revealed through ecogenomics.</title>
        <authorList>
            <person name="Gobler C.J."/>
            <person name="Berry D.L."/>
            <person name="Dyhrman S.T."/>
            <person name="Wilhelm S.W."/>
            <person name="Salamov A."/>
            <person name="Lobanov A.V."/>
            <person name="Zhang Y."/>
            <person name="Collier J.L."/>
            <person name="Wurch L.L."/>
            <person name="Kustka A.B."/>
            <person name="Dill B.D."/>
            <person name="Shah M."/>
            <person name="VerBerkmoes N.C."/>
            <person name="Kuo A."/>
            <person name="Terry A."/>
            <person name="Pangilinan J."/>
            <person name="Lindquist E.A."/>
            <person name="Lucas S."/>
            <person name="Paulsen I.T."/>
            <person name="Hattenrath-Lehmann T.K."/>
            <person name="Talmage S.C."/>
            <person name="Walker E.A."/>
            <person name="Koch F."/>
            <person name="Burson A.M."/>
            <person name="Marcoval M.A."/>
            <person name="Tang Y.Z."/>
            <person name="Lecleir G.R."/>
            <person name="Coyne K.J."/>
            <person name="Berg G.M."/>
            <person name="Bertrand E.M."/>
            <person name="Saito M.A."/>
            <person name="Gladyshev V.N."/>
            <person name="Grigoriev I.V."/>
        </authorList>
    </citation>
    <scope>NUCLEOTIDE SEQUENCE [LARGE SCALE GENOMIC DNA]</scope>
    <source>
        <strain evidence="19">CCMP 1984</strain>
    </source>
</reference>
<dbReference type="SUPFAM" id="SSF88697">
    <property type="entry name" value="PUA domain-like"/>
    <property type="match status" value="1"/>
</dbReference>
<evidence type="ECO:0000256" key="14">
    <source>
        <dbReference type="SAM" id="Coils"/>
    </source>
</evidence>
<dbReference type="Pfam" id="PF05362">
    <property type="entry name" value="Lon_C"/>
    <property type="match status" value="1"/>
</dbReference>
<dbReference type="CDD" id="cd19500">
    <property type="entry name" value="RecA-like_Lon"/>
    <property type="match status" value="1"/>
</dbReference>
<keyword evidence="6 8" id="KW-0067">ATP-binding</keyword>
<dbReference type="GO" id="GO:0003697">
    <property type="term" value="F:single-stranded DNA binding"/>
    <property type="evidence" value="ECO:0007669"/>
    <property type="project" value="TreeGrafter"/>
</dbReference>
<evidence type="ECO:0000256" key="13">
    <source>
        <dbReference type="RuleBase" id="RU000592"/>
    </source>
</evidence>
<dbReference type="GO" id="GO:0004252">
    <property type="term" value="F:serine-type endopeptidase activity"/>
    <property type="evidence" value="ECO:0007669"/>
    <property type="project" value="UniProtKB-UniRule"/>
</dbReference>
<evidence type="ECO:0000256" key="1">
    <source>
        <dbReference type="ARBA" id="ARBA00004474"/>
    </source>
</evidence>
<dbReference type="FunFam" id="1.20.58.1480:FF:000002">
    <property type="entry name" value="Lon protease homolog, mitochondrial"/>
    <property type="match status" value="1"/>
</dbReference>
<evidence type="ECO:0000256" key="10">
    <source>
        <dbReference type="PIRSR" id="PIRSR001174-2"/>
    </source>
</evidence>
<dbReference type="Pfam" id="PF22667">
    <property type="entry name" value="Lon_lid"/>
    <property type="match status" value="1"/>
</dbReference>
<dbReference type="InterPro" id="IPR003593">
    <property type="entry name" value="AAA+_ATPase"/>
</dbReference>
<dbReference type="Gene3D" id="2.30.130.40">
    <property type="entry name" value="LON domain-like"/>
    <property type="match status" value="1"/>
</dbReference>
<dbReference type="Gene3D" id="1.20.5.5270">
    <property type="match status" value="1"/>
</dbReference>
<dbReference type="Gene3D" id="3.40.50.300">
    <property type="entry name" value="P-loop containing nucleotide triphosphate hydrolases"/>
    <property type="match status" value="1"/>
</dbReference>
<gene>
    <name evidence="18" type="ORF">AURANDRAFT_37292</name>
</gene>
<dbReference type="OrthoDB" id="2411602at2759"/>
<evidence type="ECO:0000313" key="19">
    <source>
        <dbReference type="Proteomes" id="UP000002729"/>
    </source>
</evidence>